<feature type="transmembrane region" description="Helical" evidence="1">
    <location>
        <begin position="103"/>
        <end position="121"/>
    </location>
</feature>
<protein>
    <submittedName>
        <fullName evidence="2">Uncharacterized protein</fullName>
    </submittedName>
</protein>
<organism evidence="2 3">
    <name type="scientific">Leptospira bouyouniensis</name>
    <dbReference type="NCBI Taxonomy" id="2484911"/>
    <lineage>
        <taxon>Bacteria</taxon>
        <taxon>Pseudomonadati</taxon>
        <taxon>Spirochaetota</taxon>
        <taxon>Spirochaetia</taxon>
        <taxon>Leptospirales</taxon>
        <taxon>Leptospiraceae</taxon>
        <taxon>Leptospira</taxon>
    </lineage>
</organism>
<evidence type="ECO:0000256" key="1">
    <source>
        <dbReference type="SAM" id="Phobius"/>
    </source>
</evidence>
<dbReference type="Proteomes" id="UP000297641">
    <property type="component" value="Unassembled WGS sequence"/>
</dbReference>
<name>A0A7I0HS94_9LEPT</name>
<gene>
    <name evidence="2" type="ORF">EHQ43_09065</name>
</gene>
<comment type="caution">
    <text evidence="2">The sequence shown here is derived from an EMBL/GenBank/DDBJ whole genome shotgun (WGS) entry which is preliminary data.</text>
</comment>
<accession>A0A7I0HS94</accession>
<dbReference type="EMBL" id="RQFT01000008">
    <property type="protein sequence ID" value="TGL06547.1"/>
    <property type="molecule type" value="Genomic_DNA"/>
</dbReference>
<reference evidence="2 3" key="1">
    <citation type="journal article" date="2019" name="PLoS Negl. Trop. Dis.">
        <title>Revisiting the worldwide diversity of Leptospira species in the environment.</title>
        <authorList>
            <person name="Vincent A.T."/>
            <person name="Schiettekatte O."/>
            <person name="Bourhy P."/>
            <person name="Veyrier F.J."/>
            <person name="Picardeau M."/>
        </authorList>
    </citation>
    <scope>NUCLEOTIDE SEQUENCE [LARGE SCALE GENOMIC DNA]</scope>
    <source>
        <strain evidence="2 3">201800273</strain>
    </source>
</reference>
<proteinExistence type="predicted"/>
<evidence type="ECO:0000313" key="3">
    <source>
        <dbReference type="Proteomes" id="UP000297641"/>
    </source>
</evidence>
<sequence>MFAVTSESFFHSMVFGFYFALFWFLSRFVFYRISFPEVLLPPITFLFCWNLVFTSLWISLIFVVIIGFLGVLLRIPVIGIFVQGIRNQVAEVGWVSFLKNRTMIWLLSQTSILLGSYQFVYGKVTKVETLYLWLSLILFGYFFKQKFHKPMAQFTGNQRILFYQNGVRNSKSDSIDFPREKDVTPP</sequence>
<feature type="transmembrane region" description="Helical" evidence="1">
    <location>
        <begin position="12"/>
        <end position="31"/>
    </location>
</feature>
<evidence type="ECO:0000313" key="2">
    <source>
        <dbReference type="EMBL" id="TGL06547.1"/>
    </source>
</evidence>
<keyword evidence="1" id="KW-1133">Transmembrane helix</keyword>
<keyword evidence="1" id="KW-0812">Transmembrane</keyword>
<dbReference type="AlphaFoldDB" id="A0A7I0HS94"/>
<feature type="transmembrane region" description="Helical" evidence="1">
    <location>
        <begin position="127"/>
        <end position="143"/>
    </location>
</feature>
<keyword evidence="1" id="KW-0472">Membrane</keyword>